<proteinExistence type="predicted"/>
<organism evidence="2 3">
    <name type="scientific">Halorientalis brevis</name>
    <dbReference type="NCBI Taxonomy" id="1126241"/>
    <lineage>
        <taxon>Archaea</taxon>
        <taxon>Methanobacteriati</taxon>
        <taxon>Methanobacteriota</taxon>
        <taxon>Stenosarchaea group</taxon>
        <taxon>Halobacteria</taxon>
        <taxon>Halobacteriales</taxon>
        <taxon>Haloarculaceae</taxon>
        <taxon>Halorientalis</taxon>
    </lineage>
</organism>
<comment type="caution">
    <text evidence="2">The sequence shown here is derived from an EMBL/GenBank/DDBJ whole genome shotgun (WGS) entry which is preliminary data.</text>
</comment>
<evidence type="ECO:0000313" key="3">
    <source>
        <dbReference type="Proteomes" id="UP001597119"/>
    </source>
</evidence>
<dbReference type="Proteomes" id="UP001597119">
    <property type="component" value="Unassembled WGS sequence"/>
</dbReference>
<dbReference type="AlphaFoldDB" id="A0ABD6CGE2"/>
<dbReference type="RefSeq" id="WP_247378734.1">
    <property type="nucleotide sequence ID" value="NZ_JALLGV010000005.1"/>
</dbReference>
<dbReference type="PANTHER" id="PTHR37809">
    <property type="entry name" value="RIBOSOMAL PROTEIN S12 METHYLTHIOTRANSFERASE ACCESSORY FACTOR YCAO"/>
    <property type="match status" value="1"/>
</dbReference>
<dbReference type="NCBIfam" id="TIGR03604">
    <property type="entry name" value="TOMM_cyclo_SagD"/>
    <property type="match status" value="1"/>
</dbReference>
<dbReference type="Gene3D" id="3.30.40.250">
    <property type="match status" value="1"/>
</dbReference>
<evidence type="ECO:0000259" key="1">
    <source>
        <dbReference type="PROSITE" id="PS51664"/>
    </source>
</evidence>
<dbReference type="InterPro" id="IPR003776">
    <property type="entry name" value="YcaO-like_dom"/>
</dbReference>
<feature type="domain" description="YcaO" evidence="1">
    <location>
        <begin position="233"/>
        <end position="572"/>
    </location>
</feature>
<dbReference type="PANTHER" id="PTHR37809:SF1">
    <property type="entry name" value="RIBOSOMAL PROTEIN S12 METHYLTHIOTRANSFERASE ACCESSORY FACTOR YCAO"/>
    <property type="match status" value="1"/>
</dbReference>
<sequence length="572" mass="60851">MTVALVGSGPARDAVAAALDDVDVTVTDVAPDDLHQVELAVVVGQAGDVVFETVNTSAETLGIPWLAVEIGGLGGYPVVEAAVSGFNPETGCYNCLRTRVGANADPSQEPQAAPNPETTRFAGAVAGREAARLLAGKGSTVMGGVIEIPHAERRFLPVPHCECQPARDRTLDRTVVDRDLEESLALAEGALDDRVGIVTRVGEAESFPVPYYLATLADTSRFSDATAANQAAGVDTNWNSAFMKALGEGLERYCAGVYRLEEFETGPPSEIENAVPPSAFVRPAGELWTDPSAQTEIEWVRGQNLVTGGDVKLPAEFVHFPPPAERFRSAVTTGLGLGNGAVEALLSGLYEVIERDAAMLSWYSTFDPLELDVDDEDFETLVTRARSEDLAVTPLLLTQDVDVPVVAVAVHRDEWPRFALGSSAHLDAATAARSALAEAIQNWLELRGMGRETAADASGAIGHYADRPTAAEAFLDADGSVPAESVGVEAVPTGTSHLETVIDRLRDAALDVYAARTTTPDVAALGFETVRALVPAAQPLFFDEPYFGERAETVPREIGFEPRLDRDHHPFP</sequence>
<dbReference type="InterPro" id="IPR027624">
    <property type="entry name" value="TOMM_cyclo_SagD"/>
</dbReference>
<dbReference type="EMBL" id="JBHUDJ010000014">
    <property type="protein sequence ID" value="MFD1589086.1"/>
    <property type="molecule type" value="Genomic_DNA"/>
</dbReference>
<gene>
    <name evidence="2" type="ORF">ACFR9U_19060</name>
</gene>
<dbReference type="Gene3D" id="3.30.160.660">
    <property type="match status" value="1"/>
</dbReference>
<protein>
    <submittedName>
        <fullName evidence="2">YcaO-like family protein</fullName>
    </submittedName>
</protein>
<reference evidence="2 3" key="1">
    <citation type="journal article" date="2019" name="Int. J. Syst. Evol. Microbiol.">
        <title>The Global Catalogue of Microorganisms (GCM) 10K type strain sequencing project: providing services to taxonomists for standard genome sequencing and annotation.</title>
        <authorList>
            <consortium name="The Broad Institute Genomics Platform"/>
            <consortium name="The Broad Institute Genome Sequencing Center for Infectious Disease"/>
            <person name="Wu L."/>
            <person name="Ma J."/>
        </authorList>
    </citation>
    <scope>NUCLEOTIDE SEQUENCE [LARGE SCALE GENOMIC DNA]</scope>
    <source>
        <strain evidence="2 3">CGMCC 1.12125</strain>
    </source>
</reference>
<dbReference type="Gene3D" id="3.30.1330.230">
    <property type="match status" value="1"/>
</dbReference>
<dbReference type="PROSITE" id="PS51664">
    <property type="entry name" value="YCAO"/>
    <property type="match status" value="1"/>
</dbReference>
<evidence type="ECO:0000313" key="2">
    <source>
        <dbReference type="EMBL" id="MFD1589086.1"/>
    </source>
</evidence>
<dbReference type="Gene3D" id="3.40.50.720">
    <property type="entry name" value="NAD(P)-binding Rossmann-like Domain"/>
    <property type="match status" value="1"/>
</dbReference>
<keyword evidence="3" id="KW-1185">Reference proteome</keyword>
<accession>A0ABD6CGE2</accession>
<dbReference type="Pfam" id="PF02624">
    <property type="entry name" value="YcaO"/>
    <property type="match status" value="1"/>
</dbReference>
<name>A0ABD6CGE2_9EURY</name>